<reference evidence="1 2" key="1">
    <citation type="journal article" date="2022" name="Cell">
        <title>Repeat-based holocentromeres influence genome architecture and karyotype evolution.</title>
        <authorList>
            <person name="Hofstatter P.G."/>
            <person name="Thangavel G."/>
            <person name="Lux T."/>
            <person name="Neumann P."/>
            <person name="Vondrak T."/>
            <person name="Novak P."/>
            <person name="Zhang M."/>
            <person name="Costa L."/>
            <person name="Castellani M."/>
            <person name="Scott A."/>
            <person name="Toegelov H."/>
            <person name="Fuchs J."/>
            <person name="Mata-Sucre Y."/>
            <person name="Dias Y."/>
            <person name="Vanzela A.L.L."/>
            <person name="Huettel B."/>
            <person name="Almeida C.C.S."/>
            <person name="Simkova H."/>
            <person name="Souza G."/>
            <person name="Pedrosa-Harand A."/>
            <person name="Macas J."/>
            <person name="Mayer K.F.X."/>
            <person name="Houben A."/>
            <person name="Marques A."/>
        </authorList>
    </citation>
    <scope>NUCLEOTIDE SEQUENCE [LARGE SCALE GENOMIC DNA]</scope>
    <source>
        <strain evidence="1">RhyTen1mFocal</strain>
    </source>
</reference>
<dbReference type="Proteomes" id="UP001210211">
    <property type="component" value="Unassembled WGS sequence"/>
</dbReference>
<evidence type="ECO:0000313" key="1">
    <source>
        <dbReference type="EMBL" id="KAJ3701541.1"/>
    </source>
</evidence>
<proteinExistence type="predicted"/>
<accession>A0AAD5ZPD0</accession>
<evidence type="ECO:0000313" key="2">
    <source>
        <dbReference type="Proteomes" id="UP001210211"/>
    </source>
</evidence>
<protein>
    <submittedName>
        <fullName evidence="1">Uncharacterized protein</fullName>
    </submittedName>
</protein>
<comment type="caution">
    <text evidence="1">The sequence shown here is derived from an EMBL/GenBank/DDBJ whole genome shotgun (WGS) entry which is preliminary data.</text>
</comment>
<name>A0AAD5ZPD0_9POAL</name>
<dbReference type="Pfam" id="PF14009">
    <property type="entry name" value="PADRE"/>
    <property type="match status" value="1"/>
</dbReference>
<organism evidence="1 2">
    <name type="scientific">Rhynchospora tenuis</name>
    <dbReference type="NCBI Taxonomy" id="198213"/>
    <lineage>
        <taxon>Eukaryota</taxon>
        <taxon>Viridiplantae</taxon>
        <taxon>Streptophyta</taxon>
        <taxon>Embryophyta</taxon>
        <taxon>Tracheophyta</taxon>
        <taxon>Spermatophyta</taxon>
        <taxon>Magnoliopsida</taxon>
        <taxon>Liliopsida</taxon>
        <taxon>Poales</taxon>
        <taxon>Cyperaceae</taxon>
        <taxon>Cyperoideae</taxon>
        <taxon>Rhynchosporeae</taxon>
        <taxon>Rhynchospora</taxon>
    </lineage>
</organism>
<gene>
    <name evidence="1" type="ORF">LUZ61_005246</name>
</gene>
<dbReference type="PANTHER" id="PTHR33052">
    <property type="entry name" value="DUF4228 DOMAIN PROTEIN-RELATED"/>
    <property type="match status" value="1"/>
</dbReference>
<dbReference type="EMBL" id="JAMRDG010000001">
    <property type="protein sequence ID" value="KAJ3701541.1"/>
    <property type="molecule type" value="Genomic_DNA"/>
</dbReference>
<dbReference type="AlphaFoldDB" id="A0AAD5ZPD0"/>
<sequence length="218" mass="24632">MGLKSLSLQMVPWCFHMVNGSDSDANMSRTEPIRLVGSDGRVKVYHRPVSAAELMKEHPSHLICRSDSFFIGQKVPALSAGERLQPGQSYFILPSQFFHSVLSFVTLASSLLVSNASNNGKKMAALRPFDIQKTAAGALQIRVCDEFLIDKVKEEEVKIRGRVCSTAELEKEYKELCCKVNKWRPRLDVVKEGVERRKGRGKGFLVFSGFVRRRRRKD</sequence>
<keyword evidence="2" id="KW-1185">Reference proteome</keyword>
<dbReference type="InterPro" id="IPR025322">
    <property type="entry name" value="PADRE_dom"/>
</dbReference>